<feature type="compositionally biased region" description="Basic and acidic residues" evidence="1">
    <location>
        <begin position="1"/>
        <end position="18"/>
    </location>
</feature>
<organism evidence="2 3">
    <name type="scientific">Acanthocheilonema viteae</name>
    <name type="common">Filarial nematode worm</name>
    <name type="synonym">Dipetalonema viteae</name>
    <dbReference type="NCBI Taxonomy" id="6277"/>
    <lineage>
        <taxon>Eukaryota</taxon>
        <taxon>Metazoa</taxon>
        <taxon>Ecdysozoa</taxon>
        <taxon>Nematoda</taxon>
        <taxon>Chromadorea</taxon>
        <taxon>Rhabditida</taxon>
        <taxon>Spirurina</taxon>
        <taxon>Spiruromorpha</taxon>
        <taxon>Filarioidea</taxon>
        <taxon>Onchocercidae</taxon>
        <taxon>Acanthocheilonema</taxon>
    </lineage>
</organism>
<gene>
    <name evidence="2" type="ORF">NAV_LOCUS6707</name>
</gene>
<proteinExistence type="predicted"/>
<feature type="compositionally biased region" description="Basic residues" evidence="1">
    <location>
        <begin position="19"/>
        <end position="34"/>
    </location>
</feature>
<accession>A0A498SPN5</accession>
<dbReference type="OrthoDB" id="5844099at2759"/>
<evidence type="ECO:0000313" key="3">
    <source>
        <dbReference type="Proteomes" id="UP000276991"/>
    </source>
</evidence>
<keyword evidence="3" id="KW-1185">Reference proteome</keyword>
<name>A0A498SPN5_ACAVI</name>
<sequence>MEEAEHVVSKENSEIRRPNEKRRKKKSEKRKKEAKKYSNILFSCVTVEKDTDKKKTSENVDTKIVDRGTVRRLVANRTREQKGLKRQHPKPEQPPVQNIVRMKTFPVAAISMGLFIANGGNMGGSSCSVTFCFSSRHLRYDLSYSSGVLSYRAGYKVAFNHLEAINFQGYYVNFKLSQPAQQEYCNRESIANNKRIVVPCNDFDVTLGQYKTALVHVVRLNSDESSIWVYHLLNADQEFFKPIIRPVMLMSGNSNSNYSTSAGSSKSSLPTFTANPTTASLYSSHSNPYNFVTPKCLPSVSSYMTQYSNINNEIAPIRYNEIASSTSLSTTFTSYTIEQSQSTIVYNGVEDSWQSEIFLAPQELKTCPDVPQTVTMESAITNNEGCMYESTNGMDNNCGLQITECYNENTAEENQPKGGNDPSTISPMYVLSEPEHVDSEYVPQKSDSQYILSDLDILFQ</sequence>
<reference evidence="2 3" key="1">
    <citation type="submission" date="2018-08" db="EMBL/GenBank/DDBJ databases">
        <authorList>
            <person name="Laetsch R D."/>
            <person name="Stevens L."/>
            <person name="Kumar S."/>
            <person name="Blaxter L. M."/>
        </authorList>
    </citation>
    <scope>NUCLEOTIDE SEQUENCE [LARGE SCALE GENOMIC DNA]</scope>
</reference>
<evidence type="ECO:0000313" key="2">
    <source>
        <dbReference type="EMBL" id="VBB31916.1"/>
    </source>
</evidence>
<feature type="region of interest" description="Disordered" evidence="1">
    <location>
        <begin position="75"/>
        <end position="94"/>
    </location>
</feature>
<feature type="region of interest" description="Disordered" evidence="1">
    <location>
        <begin position="1"/>
        <end position="35"/>
    </location>
</feature>
<dbReference type="EMBL" id="UPTC01001447">
    <property type="protein sequence ID" value="VBB31916.1"/>
    <property type="molecule type" value="Genomic_DNA"/>
</dbReference>
<protein>
    <submittedName>
        <fullName evidence="2">Uncharacterized protein</fullName>
    </submittedName>
</protein>
<dbReference type="AlphaFoldDB" id="A0A498SPN5"/>
<evidence type="ECO:0000256" key="1">
    <source>
        <dbReference type="SAM" id="MobiDB-lite"/>
    </source>
</evidence>
<dbReference type="Proteomes" id="UP000276991">
    <property type="component" value="Unassembled WGS sequence"/>
</dbReference>